<dbReference type="AlphaFoldDB" id="A0AA45WIB6"/>
<dbReference type="InterPro" id="IPR057306">
    <property type="entry name" value="B-barrel_PelB_C"/>
</dbReference>
<evidence type="ECO:0000313" key="4">
    <source>
        <dbReference type="Proteomes" id="UP001157947"/>
    </source>
</evidence>
<dbReference type="Gene3D" id="1.25.40.10">
    <property type="entry name" value="Tetratricopeptide repeat domain"/>
    <property type="match status" value="1"/>
</dbReference>
<accession>A0AA45WIB6</accession>
<dbReference type="Pfam" id="PF24604">
    <property type="entry name" value="B-barrel_PelB_C"/>
    <property type="match status" value="1"/>
</dbReference>
<feature type="signal peptide" evidence="1">
    <location>
        <begin position="1"/>
        <end position="22"/>
    </location>
</feature>
<evidence type="ECO:0000259" key="2">
    <source>
        <dbReference type="Pfam" id="PF24604"/>
    </source>
</evidence>
<protein>
    <submittedName>
        <fullName evidence="3">Tetratricopeptide repeat-containing protein</fullName>
    </submittedName>
</protein>
<dbReference type="Proteomes" id="UP001157947">
    <property type="component" value="Unassembled WGS sequence"/>
</dbReference>
<keyword evidence="4" id="KW-1185">Reference proteome</keyword>
<feature type="chain" id="PRO_5041364056" evidence="1">
    <location>
        <begin position="23"/>
        <end position="953"/>
    </location>
</feature>
<keyword evidence="1" id="KW-0732">Signal</keyword>
<dbReference type="Pfam" id="PF13429">
    <property type="entry name" value="TPR_15"/>
    <property type="match status" value="1"/>
</dbReference>
<name>A0AA45WIB6_9AQUI</name>
<sequence length="953" mass="113082">MKMKNIKYTLLLMAILNCSIYAEDIKNNPSFKEIKKTEENIKLPIDENLLKLSFQIFLQTRDLENAYKLAKFAVEKFPDSIYWRKNLFMVSLWTQHLDDAYESAIFLFRKKVKDIKDLEKTVYSLSIYKGDYFTISEILKKDIERGNLKKLDEFVYINTEILGNINETIDFLNNIYQKIDDKQQKFNILKALFKIYYGLEDIKNANLILNKIEEENYLGFVDDDFAMLASDIYFVQKEYKKALNILKIAMPKAKDNNLDYWKTLSDMAVFIKDYETAYEASKHLYKIDKFRDVDIERIYLYSKDNKEKEEILLKGWEKFKKPYYAILYINFLMETKQYEKALAFAEKTKDDITLKNDMIFYLSLANLYYTLKDYEKTKDIYLYLIAKTSSLSVKESLLWLLMEIKDKDLDYYLKAFENDVAKNKNLALVYASAYFQKQKYNVAVAYLKEYIKFKGATPDLLSLYADILQAAGRDEEAENIRKQAYTLIIEKLNKEKDFFEKRENISTYLRLSIYYKTPEEFKKLFIKYKDKLEEQERKDLEILYYLQNNEQERANYLMRKYSYSQPWMLLNVALTFNDKDMMEDLLYKYINSLPTRDRVEAARRVGNIQEAFELAYEGLEEETQSKIKLPSQRSEDYQLYKQYLDLIKENSNNLTLIQTFQRRDVLDTSNTNINLYQHIAKSFYIDLNLDWYYFKSSNKNTLINLPSLAKRLDIEFIKRLDLNSKIYFSLGLIDSLKSMAIYGFGFDYYILNNSMLGLSYNYGKKADETTYLLIGGFKEEYKLSITNNLTSKNTVYGSLAYQRFYSQDKKLLGSGKNLYLEYAYYLRRGYPDITLRNYFSYGIYDEKNCRDCIINQLSPYLNTQFLPQTFYEYGAGIIIGEVNRLGYTRVVRPFGHLTASYNNKYGIGYNFGAGIGGHIFKQDHLSIGFNIGRGFKSAKDYIYEIFEIYNLFY</sequence>
<organism evidence="3 4">
    <name type="scientific">Venenivibrio stagnispumantis</name>
    <dbReference type="NCBI Taxonomy" id="407998"/>
    <lineage>
        <taxon>Bacteria</taxon>
        <taxon>Pseudomonadati</taxon>
        <taxon>Aquificota</taxon>
        <taxon>Aquificia</taxon>
        <taxon>Aquificales</taxon>
        <taxon>Hydrogenothermaceae</taxon>
        <taxon>Venenivibrio</taxon>
    </lineage>
</organism>
<dbReference type="InterPro" id="IPR011990">
    <property type="entry name" value="TPR-like_helical_dom_sf"/>
</dbReference>
<dbReference type="SUPFAM" id="SSF48452">
    <property type="entry name" value="TPR-like"/>
    <property type="match status" value="1"/>
</dbReference>
<dbReference type="EMBL" id="FXTX01000001">
    <property type="protein sequence ID" value="SMP00324.1"/>
    <property type="molecule type" value="Genomic_DNA"/>
</dbReference>
<gene>
    <name evidence="3" type="ORF">SAMN06264868_10156</name>
</gene>
<reference evidence="3" key="1">
    <citation type="submission" date="2017-05" db="EMBL/GenBank/DDBJ databases">
        <authorList>
            <person name="Varghese N."/>
            <person name="Submissions S."/>
        </authorList>
    </citation>
    <scope>NUCLEOTIDE SEQUENCE</scope>
    <source>
        <strain evidence="3">DSM 18763</strain>
    </source>
</reference>
<comment type="caution">
    <text evidence="3">The sequence shown here is derived from an EMBL/GenBank/DDBJ whole genome shotgun (WGS) entry which is preliminary data.</text>
</comment>
<proteinExistence type="predicted"/>
<evidence type="ECO:0000313" key="3">
    <source>
        <dbReference type="EMBL" id="SMP00324.1"/>
    </source>
</evidence>
<evidence type="ECO:0000256" key="1">
    <source>
        <dbReference type="SAM" id="SignalP"/>
    </source>
</evidence>
<dbReference type="RefSeq" id="WP_283571391.1">
    <property type="nucleotide sequence ID" value="NZ_FXTX01000001.1"/>
</dbReference>
<feature type="domain" description="PelB C-terminal" evidence="2">
    <location>
        <begin position="650"/>
        <end position="933"/>
    </location>
</feature>